<comment type="caution">
    <text evidence="1">The sequence shown here is derived from an EMBL/GenBank/DDBJ whole genome shotgun (WGS) entry which is preliminary data.</text>
</comment>
<dbReference type="Proteomes" id="UP000290289">
    <property type="component" value="Chromosome 11"/>
</dbReference>
<gene>
    <name evidence="1" type="ORF">DVH24_040155</name>
</gene>
<evidence type="ECO:0000313" key="1">
    <source>
        <dbReference type="EMBL" id="RXH84807.1"/>
    </source>
</evidence>
<dbReference type="EMBL" id="RDQH01000337">
    <property type="protein sequence ID" value="RXH84807.1"/>
    <property type="molecule type" value="Genomic_DNA"/>
</dbReference>
<keyword evidence="2" id="KW-1185">Reference proteome</keyword>
<protein>
    <submittedName>
        <fullName evidence="1">Uncharacterized protein</fullName>
    </submittedName>
</protein>
<accession>A0A498IRV8</accession>
<organism evidence="1 2">
    <name type="scientific">Malus domestica</name>
    <name type="common">Apple</name>
    <name type="synonym">Pyrus malus</name>
    <dbReference type="NCBI Taxonomy" id="3750"/>
    <lineage>
        <taxon>Eukaryota</taxon>
        <taxon>Viridiplantae</taxon>
        <taxon>Streptophyta</taxon>
        <taxon>Embryophyta</taxon>
        <taxon>Tracheophyta</taxon>
        <taxon>Spermatophyta</taxon>
        <taxon>Magnoliopsida</taxon>
        <taxon>eudicotyledons</taxon>
        <taxon>Gunneridae</taxon>
        <taxon>Pentapetalae</taxon>
        <taxon>rosids</taxon>
        <taxon>fabids</taxon>
        <taxon>Rosales</taxon>
        <taxon>Rosaceae</taxon>
        <taxon>Amygdaloideae</taxon>
        <taxon>Maleae</taxon>
        <taxon>Malus</taxon>
    </lineage>
</organism>
<evidence type="ECO:0000313" key="2">
    <source>
        <dbReference type="Proteomes" id="UP000290289"/>
    </source>
</evidence>
<proteinExistence type="predicted"/>
<dbReference type="AlphaFoldDB" id="A0A498IRV8"/>
<sequence length="75" mass="8242">MRNALTTKLGFVSSMIHAGTGNGIKALNRTHHSRVSTIVDRITMSLSSHYTNLPPPMGSSKINSQTWLQLGMLLY</sequence>
<name>A0A498IRV8_MALDO</name>
<reference evidence="1 2" key="1">
    <citation type="submission" date="2018-10" db="EMBL/GenBank/DDBJ databases">
        <title>A high-quality apple genome assembly.</title>
        <authorList>
            <person name="Hu J."/>
        </authorList>
    </citation>
    <scope>NUCLEOTIDE SEQUENCE [LARGE SCALE GENOMIC DNA]</scope>
    <source>
        <strain evidence="2">cv. HFTH1</strain>
        <tissue evidence="1">Young leaf</tissue>
    </source>
</reference>